<dbReference type="Proteomes" id="UP000774617">
    <property type="component" value="Unassembled WGS sequence"/>
</dbReference>
<dbReference type="EMBL" id="JAGTJR010000025">
    <property type="protein sequence ID" value="KAH7042701.1"/>
    <property type="molecule type" value="Genomic_DNA"/>
</dbReference>
<gene>
    <name evidence="2" type="ORF">B0J12DRAFT_206406</name>
</gene>
<organism evidence="2 3">
    <name type="scientific">Macrophomina phaseolina</name>
    <dbReference type="NCBI Taxonomy" id="35725"/>
    <lineage>
        <taxon>Eukaryota</taxon>
        <taxon>Fungi</taxon>
        <taxon>Dikarya</taxon>
        <taxon>Ascomycota</taxon>
        <taxon>Pezizomycotina</taxon>
        <taxon>Dothideomycetes</taxon>
        <taxon>Dothideomycetes incertae sedis</taxon>
        <taxon>Botryosphaeriales</taxon>
        <taxon>Botryosphaeriaceae</taxon>
        <taxon>Macrophomina</taxon>
    </lineage>
</organism>
<keyword evidence="3" id="KW-1185">Reference proteome</keyword>
<evidence type="ECO:0000256" key="1">
    <source>
        <dbReference type="SAM" id="MobiDB-lite"/>
    </source>
</evidence>
<feature type="region of interest" description="Disordered" evidence="1">
    <location>
        <begin position="38"/>
        <end position="74"/>
    </location>
</feature>
<proteinExistence type="predicted"/>
<protein>
    <submittedName>
        <fullName evidence="2">Uncharacterized protein</fullName>
    </submittedName>
</protein>
<name>A0ABQ8G2A2_9PEZI</name>
<accession>A0ABQ8G2A2</accession>
<reference evidence="2 3" key="1">
    <citation type="journal article" date="2021" name="Nat. Commun.">
        <title>Genetic determinants of endophytism in the Arabidopsis root mycobiome.</title>
        <authorList>
            <person name="Mesny F."/>
            <person name="Miyauchi S."/>
            <person name="Thiergart T."/>
            <person name="Pickel B."/>
            <person name="Atanasova L."/>
            <person name="Karlsson M."/>
            <person name="Huettel B."/>
            <person name="Barry K.W."/>
            <person name="Haridas S."/>
            <person name="Chen C."/>
            <person name="Bauer D."/>
            <person name="Andreopoulos W."/>
            <person name="Pangilinan J."/>
            <person name="LaButti K."/>
            <person name="Riley R."/>
            <person name="Lipzen A."/>
            <person name="Clum A."/>
            <person name="Drula E."/>
            <person name="Henrissat B."/>
            <person name="Kohler A."/>
            <person name="Grigoriev I.V."/>
            <person name="Martin F.M."/>
            <person name="Hacquard S."/>
        </authorList>
    </citation>
    <scope>NUCLEOTIDE SEQUENCE [LARGE SCALE GENOMIC DNA]</scope>
    <source>
        <strain evidence="2 3">MPI-SDFR-AT-0080</strain>
    </source>
</reference>
<evidence type="ECO:0000313" key="3">
    <source>
        <dbReference type="Proteomes" id="UP000774617"/>
    </source>
</evidence>
<evidence type="ECO:0000313" key="2">
    <source>
        <dbReference type="EMBL" id="KAH7042701.1"/>
    </source>
</evidence>
<comment type="caution">
    <text evidence="2">The sequence shown here is derived from an EMBL/GenBank/DDBJ whole genome shotgun (WGS) entry which is preliminary data.</text>
</comment>
<sequence length="167" mass="18197">MLWAVFSTITPLVTARHNRLQPACRSQRMPKIPLLCRRRSLASSRDPGPAAGRDKTPHRRARCDANSDLNNARLPNPSYRDIDSLALQTLPLSSFQGLPASSPPTAAIAADAGAWRCTPLARSDALHRSFKPTSASAAVNGIAGLCRHRWRRVRIPSGPLKRPPAAR</sequence>